<dbReference type="OrthoDB" id="9814110at2"/>
<dbReference type="RefSeq" id="WP_099622536.1">
    <property type="nucleotide sequence ID" value="NZ_CP024201.1"/>
</dbReference>
<feature type="domain" description="Nucleotidyl transferase" evidence="1">
    <location>
        <begin position="8"/>
        <end position="224"/>
    </location>
</feature>
<sequence length="236" mass="25284">MSDARQCVILVGGLGTRLGALTRETPKPLLPVRGRPFVEWLLLKARREGFDRALLLAGHGAEVLDAWFAGDVEARVGLTLAVSREPHPLGTAGALVHAETLLEDRFLLVNGDTWFDFDWANLATAGGEAIMALRRVAPADRYETVVLEGDRVTGLRPRDPALVEGLINGGVYALSRSVLEGVSAPSSLEGALLPRLAREGRLRGRVCEGSFIDIGVPESYRAVQDMDLGDPGEGAP</sequence>
<proteinExistence type="predicted"/>
<name>A0A2D2AZ77_9CAUL</name>
<dbReference type="SUPFAM" id="SSF53448">
    <property type="entry name" value="Nucleotide-diphospho-sugar transferases"/>
    <property type="match status" value="1"/>
</dbReference>
<evidence type="ECO:0000313" key="3">
    <source>
        <dbReference type="Proteomes" id="UP000228945"/>
    </source>
</evidence>
<evidence type="ECO:0000313" key="2">
    <source>
        <dbReference type="EMBL" id="ATQ43285.1"/>
    </source>
</evidence>
<keyword evidence="3" id="KW-1185">Reference proteome</keyword>
<reference evidence="2 3" key="1">
    <citation type="submission" date="2017-10" db="EMBL/GenBank/DDBJ databases">
        <title>Genome sequence of Caulobacter mirabilis FWC38.</title>
        <authorList>
            <person name="Fiebig A."/>
            <person name="Crosson S."/>
        </authorList>
    </citation>
    <scope>NUCLEOTIDE SEQUENCE [LARGE SCALE GENOMIC DNA]</scope>
    <source>
        <strain evidence="2 3">FWC 38</strain>
    </source>
</reference>
<accession>A0A2D2AZ77</accession>
<dbReference type="InterPro" id="IPR029044">
    <property type="entry name" value="Nucleotide-diphossugar_trans"/>
</dbReference>
<dbReference type="InterPro" id="IPR050486">
    <property type="entry name" value="Mannose-1P_guanyltransferase"/>
</dbReference>
<dbReference type="Gene3D" id="3.90.550.10">
    <property type="entry name" value="Spore Coat Polysaccharide Biosynthesis Protein SpsA, Chain A"/>
    <property type="match status" value="1"/>
</dbReference>
<dbReference type="Pfam" id="PF00483">
    <property type="entry name" value="NTP_transferase"/>
    <property type="match status" value="1"/>
</dbReference>
<protein>
    <recommendedName>
        <fullName evidence="1">Nucleotidyl transferase domain-containing protein</fullName>
    </recommendedName>
</protein>
<evidence type="ECO:0000259" key="1">
    <source>
        <dbReference type="Pfam" id="PF00483"/>
    </source>
</evidence>
<dbReference type="EMBL" id="CP024201">
    <property type="protein sequence ID" value="ATQ43285.1"/>
    <property type="molecule type" value="Genomic_DNA"/>
</dbReference>
<dbReference type="AlphaFoldDB" id="A0A2D2AZ77"/>
<dbReference type="InterPro" id="IPR005835">
    <property type="entry name" value="NTP_transferase_dom"/>
</dbReference>
<dbReference type="Proteomes" id="UP000228945">
    <property type="component" value="Chromosome"/>
</dbReference>
<dbReference type="PANTHER" id="PTHR22572">
    <property type="entry name" value="SUGAR-1-PHOSPHATE GUANYL TRANSFERASE"/>
    <property type="match status" value="1"/>
</dbReference>
<gene>
    <name evidence="2" type="ORF">CSW64_13085</name>
</gene>
<dbReference type="KEGG" id="cmb:CSW64_13085"/>
<organism evidence="2 3">
    <name type="scientific">Caulobacter mirabilis</name>
    <dbReference type="NCBI Taxonomy" id="69666"/>
    <lineage>
        <taxon>Bacteria</taxon>
        <taxon>Pseudomonadati</taxon>
        <taxon>Pseudomonadota</taxon>
        <taxon>Alphaproteobacteria</taxon>
        <taxon>Caulobacterales</taxon>
        <taxon>Caulobacteraceae</taxon>
        <taxon>Caulobacter</taxon>
    </lineage>
</organism>